<dbReference type="EMBL" id="NHMP01000001">
    <property type="protein sequence ID" value="OXE51159.1"/>
    <property type="molecule type" value="Genomic_DNA"/>
</dbReference>
<dbReference type="PROSITE" id="PS50110">
    <property type="entry name" value="RESPONSE_REGULATORY"/>
    <property type="match status" value="1"/>
</dbReference>
<dbReference type="SMART" id="SM00448">
    <property type="entry name" value="REC"/>
    <property type="match status" value="1"/>
</dbReference>
<evidence type="ECO:0000313" key="8">
    <source>
        <dbReference type="Proteomes" id="UP000214610"/>
    </source>
</evidence>
<evidence type="ECO:0000259" key="5">
    <source>
        <dbReference type="PROSITE" id="PS50043"/>
    </source>
</evidence>
<dbReference type="InterPro" id="IPR001789">
    <property type="entry name" value="Sig_transdc_resp-reg_receiver"/>
</dbReference>
<dbReference type="CDD" id="cd06170">
    <property type="entry name" value="LuxR_C_like"/>
    <property type="match status" value="1"/>
</dbReference>
<reference evidence="8" key="1">
    <citation type="submission" date="2017-05" db="EMBL/GenBank/DDBJ databases">
        <title>Improved OligoMM genomes.</title>
        <authorList>
            <person name="Garzetti D."/>
        </authorList>
    </citation>
    <scope>NUCLEOTIDE SEQUENCE [LARGE SCALE GENOMIC DNA]</scope>
    <source>
        <strain evidence="8">YL45</strain>
    </source>
</reference>
<dbReference type="SMART" id="SM00421">
    <property type="entry name" value="HTH_LUXR"/>
    <property type="match status" value="1"/>
</dbReference>
<evidence type="ECO:0000313" key="7">
    <source>
        <dbReference type="EMBL" id="OXE51159.1"/>
    </source>
</evidence>
<dbReference type="InterPro" id="IPR000792">
    <property type="entry name" value="Tscrpt_reg_LuxR_C"/>
</dbReference>
<dbReference type="GO" id="GO:0006355">
    <property type="term" value="P:regulation of DNA-templated transcription"/>
    <property type="evidence" value="ECO:0007669"/>
    <property type="project" value="InterPro"/>
</dbReference>
<evidence type="ECO:0000256" key="2">
    <source>
        <dbReference type="ARBA" id="ARBA00023125"/>
    </source>
</evidence>
<dbReference type="PANTHER" id="PTHR44688">
    <property type="entry name" value="DNA-BINDING TRANSCRIPTIONAL ACTIVATOR DEVR_DOSR"/>
    <property type="match status" value="1"/>
</dbReference>
<dbReference type="PROSITE" id="PS00622">
    <property type="entry name" value="HTH_LUXR_1"/>
    <property type="match status" value="1"/>
</dbReference>
<keyword evidence="1" id="KW-0805">Transcription regulation</keyword>
<proteinExistence type="predicted"/>
<dbReference type="GO" id="GO:0000160">
    <property type="term" value="P:phosphorelay signal transduction system"/>
    <property type="evidence" value="ECO:0007669"/>
    <property type="project" value="InterPro"/>
</dbReference>
<dbReference type="GeneID" id="78363367"/>
<dbReference type="InterPro" id="IPR011006">
    <property type="entry name" value="CheY-like_superfamily"/>
</dbReference>
<dbReference type="RefSeq" id="WP_066591274.1">
    <property type="nucleotide sequence ID" value="NZ_CAMVZA010000063.1"/>
</dbReference>
<evidence type="ECO:0000256" key="1">
    <source>
        <dbReference type="ARBA" id="ARBA00023015"/>
    </source>
</evidence>
<feature type="domain" description="Response regulatory" evidence="6">
    <location>
        <begin position="10"/>
        <end position="124"/>
    </location>
</feature>
<gene>
    <name evidence="7" type="ORF">ADH67_02380</name>
</gene>
<dbReference type="Proteomes" id="UP000214610">
    <property type="component" value="Unassembled WGS sequence"/>
</dbReference>
<dbReference type="Pfam" id="PF00196">
    <property type="entry name" value="GerE"/>
    <property type="match status" value="1"/>
</dbReference>
<dbReference type="GO" id="GO:0003677">
    <property type="term" value="F:DNA binding"/>
    <property type="evidence" value="ECO:0007669"/>
    <property type="project" value="UniProtKB-KW"/>
</dbReference>
<accession>A0A227KRN6</accession>
<dbReference type="PRINTS" id="PR00038">
    <property type="entry name" value="HTHLUXR"/>
</dbReference>
<comment type="caution">
    <text evidence="7">The sequence shown here is derived from an EMBL/GenBank/DDBJ whole genome shotgun (WGS) entry which is preliminary data.</text>
</comment>
<protein>
    <submittedName>
        <fullName evidence="7">DNA-binding response regulator</fullName>
    </submittedName>
</protein>
<organism evidence="7 8">
    <name type="scientific">Turicimonas muris</name>
    <dbReference type="NCBI Taxonomy" id="1796652"/>
    <lineage>
        <taxon>Bacteria</taxon>
        <taxon>Pseudomonadati</taxon>
        <taxon>Pseudomonadota</taxon>
        <taxon>Betaproteobacteria</taxon>
        <taxon>Burkholderiales</taxon>
        <taxon>Sutterellaceae</taxon>
        <taxon>Turicimonas</taxon>
    </lineage>
</organism>
<dbReference type="SUPFAM" id="SSF52172">
    <property type="entry name" value="CheY-like"/>
    <property type="match status" value="1"/>
</dbReference>
<keyword evidence="3" id="KW-0804">Transcription</keyword>
<keyword evidence="8" id="KW-1185">Reference proteome</keyword>
<name>A0A227KRN6_9BURK</name>
<evidence type="ECO:0000256" key="4">
    <source>
        <dbReference type="PROSITE-ProRule" id="PRU00169"/>
    </source>
</evidence>
<dbReference type="Pfam" id="PF00072">
    <property type="entry name" value="Response_reg"/>
    <property type="match status" value="1"/>
</dbReference>
<dbReference type="Gene3D" id="1.10.10.10">
    <property type="entry name" value="Winged helix-like DNA-binding domain superfamily/Winged helix DNA-binding domain"/>
    <property type="match status" value="1"/>
</dbReference>
<keyword evidence="4" id="KW-0597">Phosphoprotein</keyword>
<evidence type="ECO:0000259" key="6">
    <source>
        <dbReference type="PROSITE" id="PS50110"/>
    </source>
</evidence>
<sequence length="202" mass="23205">MKTNKTEKPTVRIIDDDLDLLEGLAYMLEEEGWQVKTYPNADSFLTLDDPEVPGCLILDYLMPKVNGVELQKQLKDKGFSQPVIFLTAHADLDMAISVFTKGAFHLLKKPVDPLTLLQTIEEATAKDKNARSESRYSNFDNRWSLLSQRERQVIELAMQGLMNYQIAERLNLSERTIESHRFNAYKKLGISAIEDIKRLRND</sequence>
<dbReference type="PANTHER" id="PTHR44688:SF16">
    <property type="entry name" value="DNA-BINDING TRANSCRIPTIONAL ACTIVATOR DEVR_DOSR"/>
    <property type="match status" value="1"/>
</dbReference>
<dbReference type="Gene3D" id="3.40.50.2300">
    <property type="match status" value="1"/>
</dbReference>
<dbReference type="PROSITE" id="PS50043">
    <property type="entry name" value="HTH_LUXR_2"/>
    <property type="match status" value="1"/>
</dbReference>
<evidence type="ECO:0000256" key="3">
    <source>
        <dbReference type="ARBA" id="ARBA00023163"/>
    </source>
</evidence>
<feature type="domain" description="HTH luxR-type" evidence="5">
    <location>
        <begin position="139"/>
        <end position="202"/>
    </location>
</feature>
<dbReference type="InterPro" id="IPR036388">
    <property type="entry name" value="WH-like_DNA-bd_sf"/>
</dbReference>
<dbReference type="AlphaFoldDB" id="A0A227KRN6"/>
<feature type="modified residue" description="4-aspartylphosphate" evidence="4">
    <location>
        <position position="59"/>
    </location>
</feature>
<keyword evidence="2 7" id="KW-0238">DNA-binding</keyword>